<protein>
    <recommendedName>
        <fullName evidence="3">HMA domain-containing protein</fullName>
    </recommendedName>
</protein>
<dbReference type="Proteomes" id="UP000076023">
    <property type="component" value="Unassembled WGS sequence"/>
</dbReference>
<sequence length="86" mass="9253">MKHHGFDELDLMIPELHDPEQEARAGAALRGISGIESVRFVTGGALVTYRADSVSKDEICHTLRQAGFRASTFQDSFSGATGVSSD</sequence>
<dbReference type="Gene3D" id="3.30.70.100">
    <property type="match status" value="1"/>
</dbReference>
<organism evidence="1 2">
    <name type="scientific">Terrimicrobium sacchariphilum</name>
    <dbReference type="NCBI Taxonomy" id="690879"/>
    <lineage>
        <taxon>Bacteria</taxon>
        <taxon>Pseudomonadati</taxon>
        <taxon>Verrucomicrobiota</taxon>
        <taxon>Terrimicrobiia</taxon>
        <taxon>Terrimicrobiales</taxon>
        <taxon>Terrimicrobiaceae</taxon>
        <taxon>Terrimicrobium</taxon>
    </lineage>
</organism>
<reference evidence="2" key="1">
    <citation type="journal article" date="2017" name="Genome Announc.">
        <title>Draft Genome Sequence of Terrimicrobium sacchariphilum NM-5T, a Facultative Anaerobic Soil Bacterium of the Class Spartobacteria.</title>
        <authorList>
            <person name="Qiu Y.L."/>
            <person name="Tourlousse D.M."/>
            <person name="Matsuura N."/>
            <person name="Ohashi A."/>
            <person name="Sekiguchi Y."/>
        </authorList>
    </citation>
    <scope>NUCLEOTIDE SEQUENCE [LARGE SCALE GENOMIC DNA]</scope>
    <source>
        <strain evidence="2">NM-5</strain>
    </source>
</reference>
<dbReference type="InterPro" id="IPR036163">
    <property type="entry name" value="HMA_dom_sf"/>
</dbReference>
<dbReference type="AlphaFoldDB" id="A0A146GB25"/>
<evidence type="ECO:0008006" key="3">
    <source>
        <dbReference type="Google" id="ProtNLM"/>
    </source>
</evidence>
<evidence type="ECO:0000313" key="1">
    <source>
        <dbReference type="EMBL" id="GAT34815.1"/>
    </source>
</evidence>
<dbReference type="EMBL" id="BDCO01000002">
    <property type="protein sequence ID" value="GAT34815.1"/>
    <property type="molecule type" value="Genomic_DNA"/>
</dbReference>
<proteinExistence type="predicted"/>
<accession>A0A146GB25</accession>
<name>A0A146GB25_TERSA</name>
<dbReference type="InParanoid" id="A0A146GB25"/>
<gene>
    <name evidence="1" type="ORF">TSACC_23249</name>
</gene>
<dbReference type="GO" id="GO:0046872">
    <property type="term" value="F:metal ion binding"/>
    <property type="evidence" value="ECO:0007669"/>
    <property type="project" value="InterPro"/>
</dbReference>
<comment type="caution">
    <text evidence="1">The sequence shown here is derived from an EMBL/GenBank/DDBJ whole genome shotgun (WGS) entry which is preliminary data.</text>
</comment>
<evidence type="ECO:0000313" key="2">
    <source>
        <dbReference type="Proteomes" id="UP000076023"/>
    </source>
</evidence>
<keyword evidence="2" id="KW-1185">Reference proteome</keyword>
<dbReference type="RefSeq" id="WP_075080414.1">
    <property type="nucleotide sequence ID" value="NZ_BDCO01000002.1"/>
</dbReference>
<dbReference type="OrthoDB" id="196432at2"/>
<dbReference type="STRING" id="690879.TSACC_23249"/>
<dbReference type="SUPFAM" id="SSF55008">
    <property type="entry name" value="HMA, heavy metal-associated domain"/>
    <property type="match status" value="1"/>
</dbReference>